<feature type="region of interest" description="Disordered" evidence="7">
    <location>
        <begin position="222"/>
        <end position="286"/>
    </location>
</feature>
<keyword evidence="3" id="KW-0547">Nucleotide-binding</keyword>
<dbReference type="Gene3D" id="3.30.70.1230">
    <property type="entry name" value="Nucleotide cyclase"/>
    <property type="match status" value="1"/>
</dbReference>
<dbReference type="GO" id="GO:0035556">
    <property type="term" value="P:intracellular signal transduction"/>
    <property type="evidence" value="ECO:0007669"/>
    <property type="project" value="InterPro"/>
</dbReference>
<gene>
    <name evidence="10" type="ORF">SEMRO_58_G033730.1</name>
</gene>
<reference evidence="10" key="1">
    <citation type="submission" date="2020-06" db="EMBL/GenBank/DDBJ databases">
        <authorList>
            <consortium name="Plant Systems Biology data submission"/>
        </authorList>
    </citation>
    <scope>NUCLEOTIDE SEQUENCE</scope>
    <source>
        <strain evidence="10">D6</strain>
    </source>
</reference>
<evidence type="ECO:0000256" key="2">
    <source>
        <dbReference type="ARBA" id="ARBA00022692"/>
    </source>
</evidence>
<dbReference type="InterPro" id="IPR029787">
    <property type="entry name" value="Nucleotide_cyclase"/>
</dbReference>
<dbReference type="GO" id="GO:0001653">
    <property type="term" value="F:peptide receptor activity"/>
    <property type="evidence" value="ECO:0007669"/>
    <property type="project" value="TreeGrafter"/>
</dbReference>
<feature type="region of interest" description="Disordered" evidence="7">
    <location>
        <begin position="797"/>
        <end position="895"/>
    </location>
</feature>
<organism evidence="10 11">
    <name type="scientific">Seminavis robusta</name>
    <dbReference type="NCBI Taxonomy" id="568900"/>
    <lineage>
        <taxon>Eukaryota</taxon>
        <taxon>Sar</taxon>
        <taxon>Stramenopiles</taxon>
        <taxon>Ochrophyta</taxon>
        <taxon>Bacillariophyta</taxon>
        <taxon>Bacillariophyceae</taxon>
        <taxon>Bacillariophycidae</taxon>
        <taxon>Naviculales</taxon>
        <taxon>Naviculaceae</taxon>
        <taxon>Seminavis</taxon>
    </lineage>
</organism>
<feature type="compositionally biased region" description="Basic and acidic residues" evidence="7">
    <location>
        <begin position="886"/>
        <end position="895"/>
    </location>
</feature>
<keyword evidence="4 8" id="KW-1133">Transmembrane helix</keyword>
<evidence type="ECO:0000256" key="1">
    <source>
        <dbReference type="ARBA" id="ARBA00004370"/>
    </source>
</evidence>
<comment type="subcellular location">
    <subcellularLocation>
        <location evidence="1">Membrane</location>
    </subcellularLocation>
</comment>
<dbReference type="Pfam" id="PF00211">
    <property type="entry name" value="Guanylate_cyc"/>
    <property type="match status" value="1"/>
</dbReference>
<keyword evidence="11" id="KW-1185">Reference proteome</keyword>
<dbReference type="InterPro" id="IPR001054">
    <property type="entry name" value="A/G_cyclase"/>
</dbReference>
<evidence type="ECO:0000259" key="9">
    <source>
        <dbReference type="PROSITE" id="PS50125"/>
    </source>
</evidence>
<dbReference type="EMBL" id="CAICTM010000057">
    <property type="protein sequence ID" value="CAB9499320.1"/>
    <property type="molecule type" value="Genomic_DNA"/>
</dbReference>
<keyword evidence="5 8" id="KW-0472">Membrane</keyword>
<keyword evidence="10" id="KW-0675">Receptor</keyword>
<accession>A0A9N8DCL8</accession>
<dbReference type="GO" id="GO:0000166">
    <property type="term" value="F:nucleotide binding"/>
    <property type="evidence" value="ECO:0007669"/>
    <property type="project" value="UniProtKB-KW"/>
</dbReference>
<dbReference type="PANTHER" id="PTHR11920:SF335">
    <property type="entry name" value="GUANYLATE CYCLASE"/>
    <property type="match status" value="1"/>
</dbReference>
<name>A0A9N8DCL8_9STRA</name>
<keyword evidence="2 8" id="KW-0812">Transmembrane</keyword>
<comment type="caution">
    <text evidence="10">The sequence shown here is derived from an EMBL/GenBank/DDBJ whole genome shotgun (WGS) entry which is preliminary data.</text>
</comment>
<dbReference type="GO" id="GO:0004383">
    <property type="term" value="F:guanylate cyclase activity"/>
    <property type="evidence" value="ECO:0007669"/>
    <property type="project" value="TreeGrafter"/>
</dbReference>
<evidence type="ECO:0000256" key="8">
    <source>
        <dbReference type="SAM" id="Phobius"/>
    </source>
</evidence>
<dbReference type="GO" id="GO:0004016">
    <property type="term" value="F:adenylate cyclase activity"/>
    <property type="evidence" value="ECO:0007669"/>
    <property type="project" value="TreeGrafter"/>
</dbReference>
<feature type="transmembrane region" description="Helical" evidence="8">
    <location>
        <begin position="72"/>
        <end position="96"/>
    </location>
</feature>
<dbReference type="GO" id="GO:0007168">
    <property type="term" value="P:receptor guanylyl cyclase signaling pathway"/>
    <property type="evidence" value="ECO:0007669"/>
    <property type="project" value="TreeGrafter"/>
</dbReference>
<dbReference type="InterPro" id="IPR050401">
    <property type="entry name" value="Cyclic_nucleotide_synthase"/>
</dbReference>
<proteinExistence type="predicted"/>
<protein>
    <submittedName>
        <fullName evidence="10">Receptor-type guanylate cyclase gcy</fullName>
    </submittedName>
</protein>
<dbReference type="AlphaFoldDB" id="A0A9N8DCL8"/>
<evidence type="ECO:0000256" key="6">
    <source>
        <dbReference type="ARBA" id="ARBA00023239"/>
    </source>
</evidence>
<evidence type="ECO:0000256" key="3">
    <source>
        <dbReference type="ARBA" id="ARBA00022741"/>
    </source>
</evidence>
<sequence>MTDSAATDAMKAHRSKDFTMHIRSHSSGDFSMNDASGFSESIEPDSVNRKEQQRLRRETEQTLAVRENRAVVWLRFLVMFLLIAVAALVSAGVFVYTRAKEKDDFEDAFYIHADQVTDAFRSAVERKLVAIGSLANAITTYALDSGSEFPFVTVSNFAVRGSDVRVLSDSLVIHWCPVVTEEKRPAWENYTMENRFKINEGFSQDQQLTKVQDEYFPDFRRFDDEQPEEDGSGRRQLPQQHGLDAPADANVLQDGSGFRPRIWNPQKNRTAEPDGTGPYLPSWQRTPVNKGRQQLINLNFVHAKVFQGIDLLGTLMADPKVIINRISVPLPSFFQQVTANIKASQYRNKVDEYLEDPLSYLAYPVFDSFNVTTRKMAGALISNLYWRMYFQGVLPSNARGIICVLSNSFGQTFSYRLDGHDVTILGQGDYHDEKYSEMMAFQDVTAFVKGTASPETRGYLTVPLHPSFGLYTLRVYPSQDTEDEYRTNKPAVYTMAVVFIFFVTALVFIAFERCVQMRQEIVMSRAVHTGAIVNSLFPQEVQSRMYDAAEHQNQKRAKNVLRLGWLSREGLEAYCMDDSSRAGDGQPIADWYKDATVMFADLKGFTAWSADRTPHDVFHLLECLYNSFDAIAMKRKVFKVETIGDCYLAVCGVPNSNPKHAVVMTRFSNDCLTKMVEVVKSLASRLGPETKNLQLRVGLHSGPVTAGVLRGQRCRFQLFGDTVNTASRIETTGQGGRIHLSECTAEELRAFGKGSWLERRDTLVAAKGKGQLQTYWANVASSGNDSQSSGFMAFDENLDLSSNPFDVEPESQDPDTSTTKNLEEQICIPETAPMNSSPVIGPDLQSPHDRILAEPGSVQSALTNSVGEEHEGTPENTSEPENLTDTELRSHVVSV</sequence>
<evidence type="ECO:0000313" key="11">
    <source>
        <dbReference type="Proteomes" id="UP001153069"/>
    </source>
</evidence>
<dbReference type="Proteomes" id="UP001153069">
    <property type="component" value="Unassembled WGS sequence"/>
</dbReference>
<dbReference type="PROSITE" id="PS50125">
    <property type="entry name" value="GUANYLATE_CYCLASE_2"/>
    <property type="match status" value="1"/>
</dbReference>
<evidence type="ECO:0000256" key="5">
    <source>
        <dbReference type="ARBA" id="ARBA00023136"/>
    </source>
</evidence>
<dbReference type="SMART" id="SM00044">
    <property type="entry name" value="CYCc"/>
    <property type="match status" value="1"/>
</dbReference>
<feature type="compositionally biased region" description="Polar residues" evidence="7">
    <location>
        <begin position="874"/>
        <end position="885"/>
    </location>
</feature>
<evidence type="ECO:0000256" key="4">
    <source>
        <dbReference type="ARBA" id="ARBA00022989"/>
    </source>
</evidence>
<feature type="domain" description="Guanylate cyclase" evidence="9">
    <location>
        <begin position="596"/>
        <end position="730"/>
    </location>
</feature>
<dbReference type="SUPFAM" id="SSF55073">
    <property type="entry name" value="Nucleotide cyclase"/>
    <property type="match status" value="1"/>
</dbReference>
<dbReference type="PANTHER" id="PTHR11920">
    <property type="entry name" value="GUANYLYL CYCLASE"/>
    <property type="match status" value="1"/>
</dbReference>
<feature type="compositionally biased region" description="Polar residues" evidence="7">
    <location>
        <begin position="857"/>
        <end position="866"/>
    </location>
</feature>
<evidence type="ECO:0000313" key="10">
    <source>
        <dbReference type="EMBL" id="CAB9499320.1"/>
    </source>
</evidence>
<dbReference type="CDD" id="cd07302">
    <property type="entry name" value="CHD"/>
    <property type="match status" value="1"/>
</dbReference>
<evidence type="ECO:0000256" key="7">
    <source>
        <dbReference type="SAM" id="MobiDB-lite"/>
    </source>
</evidence>
<dbReference type="GO" id="GO:0005886">
    <property type="term" value="C:plasma membrane"/>
    <property type="evidence" value="ECO:0007669"/>
    <property type="project" value="TreeGrafter"/>
</dbReference>
<keyword evidence="6" id="KW-0456">Lyase</keyword>
<dbReference type="OrthoDB" id="60033at2759"/>
<feature type="transmembrane region" description="Helical" evidence="8">
    <location>
        <begin position="491"/>
        <end position="511"/>
    </location>
</feature>